<dbReference type="PANTHER" id="PTHR45138">
    <property type="entry name" value="REGULATORY COMPONENTS OF SENSORY TRANSDUCTION SYSTEM"/>
    <property type="match status" value="1"/>
</dbReference>
<evidence type="ECO:0000313" key="5">
    <source>
        <dbReference type="EMBL" id="PWF22703.1"/>
    </source>
</evidence>
<dbReference type="PANTHER" id="PTHR45138:SF9">
    <property type="entry name" value="DIGUANYLATE CYCLASE DGCM-RELATED"/>
    <property type="match status" value="1"/>
</dbReference>
<dbReference type="InterPro" id="IPR043128">
    <property type="entry name" value="Rev_trsase/Diguanyl_cyclase"/>
</dbReference>
<dbReference type="EC" id="2.7.7.65" evidence="1"/>
<comment type="caution">
    <text evidence="5">The sequence shown here is derived from an EMBL/GenBank/DDBJ whole genome shotgun (WGS) entry which is preliminary data.</text>
</comment>
<dbReference type="Gene3D" id="3.30.70.270">
    <property type="match status" value="1"/>
</dbReference>
<protein>
    <recommendedName>
        <fullName evidence="1">diguanylate cyclase</fullName>
        <ecNumber evidence="1">2.7.7.65</ecNumber>
    </recommendedName>
</protein>
<dbReference type="AlphaFoldDB" id="A0A2V1K321"/>
<keyword evidence="3" id="KW-0175">Coiled coil</keyword>
<evidence type="ECO:0000313" key="6">
    <source>
        <dbReference type="Proteomes" id="UP000245212"/>
    </source>
</evidence>
<dbReference type="GO" id="GO:0005886">
    <property type="term" value="C:plasma membrane"/>
    <property type="evidence" value="ECO:0007669"/>
    <property type="project" value="TreeGrafter"/>
</dbReference>
<proteinExistence type="predicted"/>
<evidence type="ECO:0000256" key="2">
    <source>
        <dbReference type="ARBA" id="ARBA00034247"/>
    </source>
</evidence>
<dbReference type="InterPro" id="IPR050469">
    <property type="entry name" value="Diguanylate_Cyclase"/>
</dbReference>
<comment type="catalytic activity">
    <reaction evidence="2">
        <text>2 GTP = 3',3'-c-di-GMP + 2 diphosphate</text>
        <dbReference type="Rhea" id="RHEA:24898"/>
        <dbReference type="ChEBI" id="CHEBI:33019"/>
        <dbReference type="ChEBI" id="CHEBI:37565"/>
        <dbReference type="ChEBI" id="CHEBI:58805"/>
        <dbReference type="EC" id="2.7.7.65"/>
    </reaction>
</comment>
<dbReference type="NCBIfam" id="TIGR00254">
    <property type="entry name" value="GGDEF"/>
    <property type="match status" value="1"/>
</dbReference>
<feature type="domain" description="GGDEF" evidence="4">
    <location>
        <begin position="131"/>
        <end position="265"/>
    </location>
</feature>
<organism evidence="5 6">
    <name type="scientific">Corticimicrobacter populi</name>
    <dbReference type="NCBI Taxonomy" id="2175229"/>
    <lineage>
        <taxon>Bacteria</taxon>
        <taxon>Pseudomonadati</taxon>
        <taxon>Pseudomonadota</taxon>
        <taxon>Betaproteobacteria</taxon>
        <taxon>Burkholderiales</taxon>
        <taxon>Alcaligenaceae</taxon>
        <taxon>Corticimicrobacter</taxon>
    </lineage>
</organism>
<evidence type="ECO:0000259" key="4">
    <source>
        <dbReference type="PROSITE" id="PS50887"/>
    </source>
</evidence>
<dbReference type="PROSITE" id="PS50887">
    <property type="entry name" value="GGDEF"/>
    <property type="match status" value="1"/>
</dbReference>
<dbReference type="GO" id="GO:1902201">
    <property type="term" value="P:negative regulation of bacterial-type flagellum-dependent cell motility"/>
    <property type="evidence" value="ECO:0007669"/>
    <property type="project" value="TreeGrafter"/>
</dbReference>
<dbReference type="SUPFAM" id="SSF55073">
    <property type="entry name" value="Nucleotide cyclase"/>
    <property type="match status" value="1"/>
</dbReference>
<dbReference type="EMBL" id="QETA01000004">
    <property type="protein sequence ID" value="PWF22703.1"/>
    <property type="molecule type" value="Genomic_DNA"/>
</dbReference>
<dbReference type="CDD" id="cd01949">
    <property type="entry name" value="GGDEF"/>
    <property type="match status" value="1"/>
</dbReference>
<dbReference type="NCBIfam" id="NF038266">
    <property type="entry name" value="diguan_SiaD"/>
    <property type="match status" value="1"/>
</dbReference>
<dbReference type="Proteomes" id="UP000245212">
    <property type="component" value="Unassembled WGS sequence"/>
</dbReference>
<dbReference type="Pfam" id="PF00990">
    <property type="entry name" value="GGDEF"/>
    <property type="match status" value="1"/>
</dbReference>
<name>A0A2V1K321_9BURK</name>
<dbReference type="GO" id="GO:0052621">
    <property type="term" value="F:diguanylate cyclase activity"/>
    <property type="evidence" value="ECO:0007669"/>
    <property type="project" value="UniProtKB-EC"/>
</dbReference>
<evidence type="ECO:0000256" key="1">
    <source>
        <dbReference type="ARBA" id="ARBA00012528"/>
    </source>
</evidence>
<feature type="coiled-coil region" evidence="3">
    <location>
        <begin position="62"/>
        <end position="96"/>
    </location>
</feature>
<keyword evidence="6" id="KW-1185">Reference proteome</keyword>
<evidence type="ECO:0000256" key="3">
    <source>
        <dbReference type="SAM" id="Coils"/>
    </source>
</evidence>
<gene>
    <name evidence="5" type="ORF">DD235_11565</name>
</gene>
<dbReference type="InterPro" id="IPR000160">
    <property type="entry name" value="GGDEF_dom"/>
</dbReference>
<dbReference type="RefSeq" id="WP_109062227.1">
    <property type="nucleotide sequence ID" value="NZ_QETA01000004.1"/>
</dbReference>
<dbReference type="SMART" id="SM00267">
    <property type="entry name" value="GGDEF"/>
    <property type="match status" value="1"/>
</dbReference>
<accession>A0A2V1K321</accession>
<sequence length="265" mass="29972">MNLPEQDLVRHVQSLLDDPVHQGHPLHDALQCLLAYSREQNERLARLVRISDGYHSISHSRQETLTQQYDKQLRRLEKLTRISDRYQNSLRELSDALRDSAARDALTGLNNRRFLTQRLQEETRLSHRKGHSYALGILDIDHFKRINDQFGHVAGDKVIVGIGQAIQTALREYDICGRWGGEEFLILLPETDAEAARSVAERVRLRIAELGPALAPVLGQPHPISASLGWTQYRSGEDFSETLTRADNALLAAKSAGRDRTVFIA</sequence>
<reference evidence="6" key="1">
    <citation type="submission" date="2018-05" db="EMBL/GenBank/DDBJ databases">
        <authorList>
            <person name="Li Y."/>
        </authorList>
    </citation>
    <scope>NUCLEOTIDE SEQUENCE [LARGE SCALE GENOMIC DNA]</scope>
    <source>
        <strain evidence="6">3d-2-2</strain>
    </source>
</reference>
<dbReference type="FunFam" id="3.30.70.270:FF:000001">
    <property type="entry name" value="Diguanylate cyclase domain protein"/>
    <property type="match status" value="1"/>
</dbReference>
<dbReference type="GO" id="GO:0043709">
    <property type="term" value="P:cell adhesion involved in single-species biofilm formation"/>
    <property type="evidence" value="ECO:0007669"/>
    <property type="project" value="TreeGrafter"/>
</dbReference>
<dbReference type="InterPro" id="IPR029787">
    <property type="entry name" value="Nucleotide_cyclase"/>
</dbReference>